<feature type="active site" description="Nucleophile" evidence="1">
    <location>
        <position position="194"/>
    </location>
</feature>
<organism evidence="3 4">
    <name type="scientific">Serendipita vermifera MAFF 305830</name>
    <dbReference type="NCBI Taxonomy" id="933852"/>
    <lineage>
        <taxon>Eukaryota</taxon>
        <taxon>Fungi</taxon>
        <taxon>Dikarya</taxon>
        <taxon>Basidiomycota</taxon>
        <taxon>Agaricomycotina</taxon>
        <taxon>Agaricomycetes</taxon>
        <taxon>Sebacinales</taxon>
        <taxon>Serendipitaceae</taxon>
        <taxon>Serendipita</taxon>
    </lineage>
</organism>
<dbReference type="STRING" id="933852.A0A0C2W9D1"/>
<dbReference type="GO" id="GO:0004298">
    <property type="term" value="F:threonine-type endopeptidase activity"/>
    <property type="evidence" value="ECO:0007669"/>
    <property type="project" value="InterPro"/>
</dbReference>
<evidence type="ECO:0008006" key="5">
    <source>
        <dbReference type="Google" id="ProtNLM"/>
    </source>
</evidence>
<reference evidence="4" key="2">
    <citation type="submission" date="2015-01" db="EMBL/GenBank/DDBJ databases">
        <title>Evolutionary Origins and Diversification of the Mycorrhizal Mutualists.</title>
        <authorList>
            <consortium name="DOE Joint Genome Institute"/>
            <consortium name="Mycorrhizal Genomics Consortium"/>
            <person name="Kohler A."/>
            <person name="Kuo A."/>
            <person name="Nagy L.G."/>
            <person name="Floudas D."/>
            <person name="Copeland A."/>
            <person name="Barry K.W."/>
            <person name="Cichocki N."/>
            <person name="Veneault-Fourrey C."/>
            <person name="LaButti K."/>
            <person name="Lindquist E.A."/>
            <person name="Lipzen A."/>
            <person name="Lundell T."/>
            <person name="Morin E."/>
            <person name="Murat C."/>
            <person name="Riley R."/>
            <person name="Ohm R."/>
            <person name="Sun H."/>
            <person name="Tunlid A."/>
            <person name="Henrissat B."/>
            <person name="Grigoriev I.V."/>
            <person name="Hibbett D.S."/>
            <person name="Martin F."/>
        </authorList>
    </citation>
    <scope>NUCLEOTIDE SEQUENCE [LARGE SCALE GENOMIC DNA]</scope>
    <source>
        <strain evidence="4">MAFF 305830</strain>
    </source>
</reference>
<feature type="site" description="Cleavage; by autolysis" evidence="2">
    <location>
        <begin position="193"/>
        <end position="194"/>
    </location>
</feature>
<reference evidence="3 4" key="1">
    <citation type="submission" date="2014-04" db="EMBL/GenBank/DDBJ databases">
        <authorList>
            <consortium name="DOE Joint Genome Institute"/>
            <person name="Kuo A."/>
            <person name="Zuccaro A."/>
            <person name="Kohler A."/>
            <person name="Nagy L.G."/>
            <person name="Floudas D."/>
            <person name="Copeland A."/>
            <person name="Barry K.W."/>
            <person name="Cichocki N."/>
            <person name="Veneault-Fourrey C."/>
            <person name="LaButti K."/>
            <person name="Lindquist E.A."/>
            <person name="Lipzen A."/>
            <person name="Lundell T."/>
            <person name="Morin E."/>
            <person name="Murat C."/>
            <person name="Sun H."/>
            <person name="Tunlid A."/>
            <person name="Henrissat B."/>
            <person name="Grigoriev I.V."/>
            <person name="Hibbett D.S."/>
            <person name="Martin F."/>
            <person name="Nordberg H.P."/>
            <person name="Cantor M.N."/>
            <person name="Hua S.X."/>
        </authorList>
    </citation>
    <scope>NUCLEOTIDE SEQUENCE [LARGE SCALE GENOMIC DNA]</scope>
    <source>
        <strain evidence="3 4">MAFF 305830</strain>
    </source>
</reference>
<evidence type="ECO:0000256" key="1">
    <source>
        <dbReference type="PIRSR" id="PIRSR600246-1"/>
    </source>
</evidence>
<proteinExistence type="predicted"/>
<dbReference type="GO" id="GO:0051604">
    <property type="term" value="P:protein maturation"/>
    <property type="evidence" value="ECO:0007669"/>
    <property type="project" value="TreeGrafter"/>
</dbReference>
<dbReference type="InterPro" id="IPR000246">
    <property type="entry name" value="Peptidase_T2"/>
</dbReference>
<name>A0A0C2W9D1_SERVB</name>
<dbReference type="AlphaFoldDB" id="A0A0C2W9D1"/>
<dbReference type="CDD" id="cd04514">
    <property type="entry name" value="Taspase1_like"/>
    <property type="match status" value="1"/>
</dbReference>
<protein>
    <recommendedName>
        <fullName evidence="5">Asparaginase</fullName>
    </recommendedName>
</protein>
<sequence length="266" mass="28669">MRFAIAVHGGAGSHSENSERNVNKVLKRACLEASDILKNKGGSVLDAVEAAIKVLENDEAFNAGYGSNLNTDHQVECDASIMDSRGSFGAVGAIKGLRNPISGARAVLEGSRPGRKSILGRVPPLLVCGDGAVTYVTRDVSKDLKTLLGPPEKVPIDSLISPRADREWRYWTERYRVANNENPTEEDKSSALDTVGATIICENGEAASGVSSGGLLLKFPGRIGEVFVWREYYRPLFNVEIRLQSTGLVVGRPASILREEESTASR</sequence>
<dbReference type="Pfam" id="PF01112">
    <property type="entry name" value="Asparaginase_2"/>
    <property type="match status" value="2"/>
</dbReference>
<dbReference type="PANTHER" id="PTHR10188">
    <property type="entry name" value="L-ASPARAGINASE"/>
    <property type="match status" value="1"/>
</dbReference>
<dbReference type="SUPFAM" id="SSF56235">
    <property type="entry name" value="N-terminal nucleophile aminohydrolases (Ntn hydrolases)"/>
    <property type="match status" value="1"/>
</dbReference>
<evidence type="ECO:0000313" key="3">
    <source>
        <dbReference type="EMBL" id="KIM23033.1"/>
    </source>
</evidence>
<dbReference type="Proteomes" id="UP000054097">
    <property type="component" value="Unassembled WGS sequence"/>
</dbReference>
<dbReference type="InterPro" id="IPR029055">
    <property type="entry name" value="Ntn_hydrolases_N"/>
</dbReference>
<dbReference type="PANTHER" id="PTHR10188:SF8">
    <property type="entry name" value="THREONINE ASPARTASE 1"/>
    <property type="match status" value="1"/>
</dbReference>
<dbReference type="HOGENOM" id="CLU_021603_5_1_1"/>
<dbReference type="OrthoDB" id="77601at2759"/>
<evidence type="ECO:0000313" key="4">
    <source>
        <dbReference type="Proteomes" id="UP000054097"/>
    </source>
</evidence>
<dbReference type="InterPro" id="IPR037464">
    <property type="entry name" value="Taspase1"/>
</dbReference>
<accession>A0A0C2W9D1</accession>
<dbReference type="EMBL" id="KN824344">
    <property type="protein sequence ID" value="KIM23033.1"/>
    <property type="molecule type" value="Genomic_DNA"/>
</dbReference>
<gene>
    <name evidence="3" type="ORF">M408DRAFT_332599</name>
</gene>
<evidence type="ECO:0000256" key="2">
    <source>
        <dbReference type="PIRSR" id="PIRSR600246-3"/>
    </source>
</evidence>
<dbReference type="Gene3D" id="3.60.20.30">
    <property type="entry name" value="(Glycosyl)asparaginase"/>
    <property type="match status" value="1"/>
</dbReference>
<keyword evidence="4" id="KW-1185">Reference proteome</keyword>
<dbReference type="GO" id="GO:0005737">
    <property type="term" value="C:cytoplasm"/>
    <property type="evidence" value="ECO:0007669"/>
    <property type="project" value="TreeGrafter"/>
</dbReference>